<dbReference type="AlphaFoldDB" id="A0ABD0RLB7"/>
<organism evidence="1 2">
    <name type="scientific">Cirrhinus mrigala</name>
    <name type="common">Mrigala</name>
    <dbReference type="NCBI Taxonomy" id="683832"/>
    <lineage>
        <taxon>Eukaryota</taxon>
        <taxon>Metazoa</taxon>
        <taxon>Chordata</taxon>
        <taxon>Craniata</taxon>
        <taxon>Vertebrata</taxon>
        <taxon>Euteleostomi</taxon>
        <taxon>Actinopterygii</taxon>
        <taxon>Neopterygii</taxon>
        <taxon>Teleostei</taxon>
        <taxon>Ostariophysi</taxon>
        <taxon>Cypriniformes</taxon>
        <taxon>Cyprinidae</taxon>
        <taxon>Labeoninae</taxon>
        <taxon>Labeonini</taxon>
        <taxon>Cirrhinus</taxon>
    </lineage>
</organism>
<evidence type="ECO:0000313" key="1">
    <source>
        <dbReference type="EMBL" id="KAL0199342.1"/>
    </source>
</evidence>
<evidence type="ECO:0000313" key="2">
    <source>
        <dbReference type="Proteomes" id="UP001529510"/>
    </source>
</evidence>
<reference evidence="1 2" key="1">
    <citation type="submission" date="2024-05" db="EMBL/GenBank/DDBJ databases">
        <title>Genome sequencing and assembly of Indian major carp, Cirrhinus mrigala (Hamilton, 1822).</title>
        <authorList>
            <person name="Mohindra V."/>
            <person name="Chowdhury L.M."/>
            <person name="Lal K."/>
            <person name="Jena J.K."/>
        </authorList>
    </citation>
    <scope>NUCLEOTIDE SEQUENCE [LARGE SCALE GENOMIC DNA]</scope>
    <source>
        <strain evidence="1">CM1030</strain>
        <tissue evidence="1">Blood</tissue>
    </source>
</reference>
<dbReference type="Proteomes" id="UP001529510">
    <property type="component" value="Unassembled WGS sequence"/>
</dbReference>
<protein>
    <submittedName>
        <fullName evidence="1">Uncharacterized protein</fullName>
    </submittedName>
</protein>
<accession>A0ABD0RLB7</accession>
<feature type="non-terminal residue" evidence="1">
    <location>
        <position position="1"/>
    </location>
</feature>
<name>A0ABD0RLB7_CIRMR</name>
<comment type="caution">
    <text evidence="1">The sequence shown here is derived from an EMBL/GenBank/DDBJ whole genome shotgun (WGS) entry which is preliminary data.</text>
</comment>
<feature type="non-terminal residue" evidence="1">
    <location>
        <position position="270"/>
    </location>
</feature>
<gene>
    <name evidence="1" type="ORF">M9458_007882</name>
</gene>
<proteinExistence type="predicted"/>
<sequence length="270" mass="31111">RIIKMCDSNFYDMPGYIQHFQVNPFGAHLYTEVGLSILVHHLREKKPVSLYLDATGGVVSKIPEQSKRVLYYALTLPGRGRDAPPLPVCEMLSNEHSIPPLAFWLMQFQLKLSKYTRLKVQKVETDYSWALMQAVVLAFNRHSIDAYLEWTYAVYMKTKTWAEIKGITVLHLCSAHIIKAVSGSMGKKTDDKGLKEFSTFVFARLQNTVNVDAASEIFKHFCVVLLARHETATVLKSRQFLDDLIRNKQEATEDLTDEEYIDMWENEEER</sequence>
<keyword evidence="2" id="KW-1185">Reference proteome</keyword>
<dbReference type="EMBL" id="JAMKFB020000003">
    <property type="protein sequence ID" value="KAL0199342.1"/>
    <property type="molecule type" value="Genomic_DNA"/>
</dbReference>